<dbReference type="InterPro" id="IPR004358">
    <property type="entry name" value="Sig_transdc_His_kin-like_C"/>
</dbReference>
<feature type="domain" description="Histidine kinase" evidence="12">
    <location>
        <begin position="255"/>
        <end position="463"/>
    </location>
</feature>
<dbReference type="SUPFAM" id="SSF55874">
    <property type="entry name" value="ATPase domain of HSP90 chaperone/DNA topoisomerase II/histidine kinase"/>
    <property type="match status" value="1"/>
</dbReference>
<evidence type="ECO:0000256" key="2">
    <source>
        <dbReference type="ARBA" id="ARBA00004370"/>
    </source>
</evidence>
<dbReference type="Pfam" id="PF00512">
    <property type="entry name" value="HisKA"/>
    <property type="match status" value="1"/>
</dbReference>
<dbReference type="InterPro" id="IPR050428">
    <property type="entry name" value="TCS_sensor_his_kinase"/>
</dbReference>
<gene>
    <name evidence="14" type="ORF">NIES30_04770</name>
</gene>
<dbReference type="InterPro" id="IPR036890">
    <property type="entry name" value="HATPase_C_sf"/>
</dbReference>
<dbReference type="Gene3D" id="6.10.340.10">
    <property type="match status" value="1"/>
</dbReference>
<keyword evidence="5" id="KW-0808">Transferase</keyword>
<dbReference type="InterPro" id="IPR036097">
    <property type="entry name" value="HisK_dim/P_sf"/>
</dbReference>
<evidence type="ECO:0000256" key="6">
    <source>
        <dbReference type="ARBA" id="ARBA00022692"/>
    </source>
</evidence>
<comment type="catalytic activity">
    <reaction evidence="1">
        <text>ATP + protein L-histidine = ADP + protein N-phospho-L-histidine.</text>
        <dbReference type="EC" id="2.7.13.3"/>
    </reaction>
</comment>
<keyword evidence="8 11" id="KW-1133">Transmembrane helix</keyword>
<reference evidence="14 15" key="1">
    <citation type="submission" date="2016-11" db="EMBL/GenBank/DDBJ databases">
        <title>Draft Genome Sequences of Nine Cyanobacterial Strains from Diverse Habitats.</title>
        <authorList>
            <person name="Zhu T."/>
            <person name="Hou S."/>
            <person name="Lu X."/>
            <person name="Hess W.R."/>
        </authorList>
    </citation>
    <scope>NUCLEOTIDE SEQUENCE [LARGE SCALE GENOMIC DNA]</scope>
    <source>
        <strain evidence="14 15">NIES-30</strain>
    </source>
</reference>
<evidence type="ECO:0000259" key="12">
    <source>
        <dbReference type="PROSITE" id="PS50109"/>
    </source>
</evidence>
<dbReference type="SMART" id="SM00304">
    <property type="entry name" value="HAMP"/>
    <property type="match status" value="1"/>
</dbReference>
<dbReference type="PRINTS" id="PR00344">
    <property type="entry name" value="BCTRLSENSOR"/>
</dbReference>
<dbReference type="PROSITE" id="PS50109">
    <property type="entry name" value="HIS_KIN"/>
    <property type="match status" value="1"/>
</dbReference>
<feature type="transmembrane region" description="Helical" evidence="11">
    <location>
        <begin position="171"/>
        <end position="193"/>
    </location>
</feature>
<dbReference type="SUPFAM" id="SSF47384">
    <property type="entry name" value="Homodimeric domain of signal transducing histidine kinase"/>
    <property type="match status" value="1"/>
</dbReference>
<evidence type="ECO:0000313" key="15">
    <source>
        <dbReference type="Proteomes" id="UP000185557"/>
    </source>
</evidence>
<comment type="subcellular location">
    <subcellularLocation>
        <location evidence="2">Membrane</location>
    </subcellularLocation>
</comment>
<evidence type="ECO:0000256" key="4">
    <source>
        <dbReference type="ARBA" id="ARBA00022553"/>
    </source>
</evidence>
<dbReference type="SMART" id="SM00388">
    <property type="entry name" value="HisKA"/>
    <property type="match status" value="1"/>
</dbReference>
<protein>
    <recommendedName>
        <fullName evidence="3">histidine kinase</fullName>
        <ecNumber evidence="3">2.7.13.3</ecNumber>
    </recommendedName>
</protein>
<keyword evidence="9" id="KW-0902">Two-component regulatory system</keyword>
<dbReference type="SUPFAM" id="SSF158472">
    <property type="entry name" value="HAMP domain-like"/>
    <property type="match status" value="1"/>
</dbReference>
<dbReference type="FunFam" id="3.30.565.10:FF:000006">
    <property type="entry name" value="Sensor histidine kinase WalK"/>
    <property type="match status" value="1"/>
</dbReference>
<evidence type="ECO:0000256" key="10">
    <source>
        <dbReference type="ARBA" id="ARBA00023136"/>
    </source>
</evidence>
<dbReference type="CDD" id="cd06225">
    <property type="entry name" value="HAMP"/>
    <property type="match status" value="1"/>
</dbReference>
<sequence>MWGEARTRILLWYLLLMVISSVASVLAVRQILLSRLEERVEQSLYQEVEEFRQLRNGRNPETGQPFGNDIKAIFDVFLSRNVPEDNEYLLAIVDGQFYKASSLALPVALRPDSSLMQQWEALTLPEQDGETTLSGTVLYLAEPITAAGEVRGMFVVTHMISRDRAEVTESVLIITQVSLVVLAIASALAWLAAGKVLAPLRLLSQTARSITESNLTERIPLDRSAGDIAELTRTFNDMLDRIEGTFNSQRQLLNDVGHELRTPITIIRGHLELMGTTPQEQQETLDIVIDELDRMSRFIDELMLLAKAERPDFLFPEPIDLTAFTEELYAKITALGDRRWQLEAVGDGQIVGDRQRLTEAIVNLAQNATQHTRIGDTIALGSSRHRHQVNLWVRDSGEGIDLADQTRIFQRFVRGKSRYTRSDGSGLGLAIVQAIVQAHGGTIQLASQPDQGATFTLVLPLKPLPEPHL</sequence>
<dbReference type="EC" id="2.7.13.3" evidence="3"/>
<dbReference type="CDD" id="cd00075">
    <property type="entry name" value="HATPase"/>
    <property type="match status" value="1"/>
</dbReference>
<dbReference type="STRING" id="549789.NIES30_04770"/>
<accession>A0A1U7J980</accession>
<keyword evidence="7 14" id="KW-0418">Kinase</keyword>
<comment type="caution">
    <text evidence="14">The sequence shown here is derived from an EMBL/GenBank/DDBJ whole genome shotgun (WGS) entry which is preliminary data.</text>
</comment>
<keyword evidence="6 11" id="KW-0812">Transmembrane</keyword>
<dbReference type="GO" id="GO:0005886">
    <property type="term" value="C:plasma membrane"/>
    <property type="evidence" value="ECO:0007669"/>
    <property type="project" value="TreeGrafter"/>
</dbReference>
<dbReference type="FunFam" id="1.10.287.130:FF:000001">
    <property type="entry name" value="Two-component sensor histidine kinase"/>
    <property type="match status" value="1"/>
</dbReference>
<evidence type="ECO:0000256" key="11">
    <source>
        <dbReference type="SAM" id="Phobius"/>
    </source>
</evidence>
<evidence type="ECO:0000256" key="9">
    <source>
        <dbReference type="ARBA" id="ARBA00023012"/>
    </source>
</evidence>
<dbReference type="Pfam" id="PF00672">
    <property type="entry name" value="HAMP"/>
    <property type="match status" value="1"/>
</dbReference>
<dbReference type="Gene3D" id="3.30.565.10">
    <property type="entry name" value="Histidine kinase-like ATPase, C-terminal domain"/>
    <property type="match status" value="1"/>
</dbReference>
<dbReference type="PROSITE" id="PS50885">
    <property type="entry name" value="HAMP"/>
    <property type="match status" value="1"/>
</dbReference>
<dbReference type="Gene3D" id="1.10.287.130">
    <property type="match status" value="1"/>
</dbReference>
<evidence type="ECO:0000256" key="8">
    <source>
        <dbReference type="ARBA" id="ARBA00022989"/>
    </source>
</evidence>
<dbReference type="InterPro" id="IPR003594">
    <property type="entry name" value="HATPase_dom"/>
</dbReference>
<dbReference type="AlphaFoldDB" id="A0A1U7J980"/>
<dbReference type="CDD" id="cd00082">
    <property type="entry name" value="HisKA"/>
    <property type="match status" value="1"/>
</dbReference>
<dbReference type="InterPro" id="IPR003661">
    <property type="entry name" value="HisK_dim/P_dom"/>
</dbReference>
<keyword evidence="4" id="KW-0597">Phosphoprotein</keyword>
<evidence type="ECO:0000256" key="3">
    <source>
        <dbReference type="ARBA" id="ARBA00012438"/>
    </source>
</evidence>
<evidence type="ECO:0000256" key="7">
    <source>
        <dbReference type="ARBA" id="ARBA00022777"/>
    </source>
</evidence>
<dbReference type="OrthoDB" id="9763461at2"/>
<evidence type="ECO:0000256" key="5">
    <source>
        <dbReference type="ARBA" id="ARBA00022679"/>
    </source>
</evidence>
<dbReference type="InterPro" id="IPR005467">
    <property type="entry name" value="His_kinase_dom"/>
</dbReference>
<evidence type="ECO:0000259" key="13">
    <source>
        <dbReference type="PROSITE" id="PS50885"/>
    </source>
</evidence>
<name>A0A1U7J980_9CYAN</name>
<dbReference type="InterPro" id="IPR003660">
    <property type="entry name" value="HAMP_dom"/>
</dbReference>
<dbReference type="PANTHER" id="PTHR45436">
    <property type="entry name" value="SENSOR HISTIDINE KINASE YKOH"/>
    <property type="match status" value="1"/>
</dbReference>
<keyword evidence="10 11" id="KW-0472">Membrane</keyword>
<feature type="domain" description="HAMP" evidence="13">
    <location>
        <begin position="194"/>
        <end position="247"/>
    </location>
</feature>
<dbReference type="SMART" id="SM00387">
    <property type="entry name" value="HATPase_c"/>
    <property type="match status" value="1"/>
</dbReference>
<dbReference type="EMBL" id="MRCG01000002">
    <property type="protein sequence ID" value="OKH50024.1"/>
    <property type="molecule type" value="Genomic_DNA"/>
</dbReference>
<dbReference type="Pfam" id="PF02518">
    <property type="entry name" value="HATPase_c"/>
    <property type="match status" value="1"/>
</dbReference>
<dbReference type="Proteomes" id="UP000185557">
    <property type="component" value="Unassembled WGS sequence"/>
</dbReference>
<keyword evidence="15" id="KW-1185">Reference proteome</keyword>
<dbReference type="GO" id="GO:0000155">
    <property type="term" value="F:phosphorelay sensor kinase activity"/>
    <property type="evidence" value="ECO:0007669"/>
    <property type="project" value="InterPro"/>
</dbReference>
<organism evidence="14 15">
    <name type="scientific">Phormidium tenue NIES-30</name>
    <dbReference type="NCBI Taxonomy" id="549789"/>
    <lineage>
        <taxon>Bacteria</taxon>
        <taxon>Bacillati</taxon>
        <taxon>Cyanobacteriota</taxon>
        <taxon>Cyanophyceae</taxon>
        <taxon>Oscillatoriophycideae</taxon>
        <taxon>Oscillatoriales</taxon>
        <taxon>Oscillatoriaceae</taxon>
        <taxon>Phormidium</taxon>
    </lineage>
</organism>
<dbReference type="PANTHER" id="PTHR45436:SF5">
    <property type="entry name" value="SENSOR HISTIDINE KINASE TRCS"/>
    <property type="match status" value="1"/>
</dbReference>
<evidence type="ECO:0000313" key="14">
    <source>
        <dbReference type="EMBL" id="OKH50024.1"/>
    </source>
</evidence>
<evidence type="ECO:0000256" key="1">
    <source>
        <dbReference type="ARBA" id="ARBA00000085"/>
    </source>
</evidence>
<proteinExistence type="predicted"/>